<feature type="active site" description="Tele-phosphohistidine intermediate" evidence="3">
    <location>
        <position position="8"/>
    </location>
</feature>
<keyword evidence="2" id="KW-0413">Isomerase</keyword>
<evidence type="ECO:0000256" key="4">
    <source>
        <dbReference type="PIRSR" id="PIRSR613078-2"/>
    </source>
</evidence>
<evidence type="ECO:0000313" key="6">
    <source>
        <dbReference type="Proteomes" id="UP000430519"/>
    </source>
</evidence>
<dbReference type="PIRSF" id="PIRSF000709">
    <property type="entry name" value="6PFK_2-Ptase"/>
    <property type="match status" value="1"/>
</dbReference>
<dbReference type="SMART" id="SM00855">
    <property type="entry name" value="PGAM"/>
    <property type="match status" value="1"/>
</dbReference>
<dbReference type="PANTHER" id="PTHR48100">
    <property type="entry name" value="BROAD-SPECIFICITY PHOSPHATASE YOR283W-RELATED"/>
    <property type="match status" value="1"/>
</dbReference>
<dbReference type="Pfam" id="PF00300">
    <property type="entry name" value="His_Phos_1"/>
    <property type="match status" value="1"/>
</dbReference>
<dbReference type="AlphaFoldDB" id="A0A6I4YQR6"/>
<dbReference type="InterPro" id="IPR013078">
    <property type="entry name" value="His_Pase_superF_clade-1"/>
</dbReference>
<dbReference type="PROSITE" id="PS00175">
    <property type="entry name" value="PG_MUTASE"/>
    <property type="match status" value="1"/>
</dbReference>
<sequence length="199" mass="21880">MDVYLARHGQTEWNVQRRGQGQLDSPLTPLGVAQARGHARTLADVPFMRAYCSPLGRAQRSAELILQGRHVPLVPLDDLREVHLGELAGLLPHERQARFPALAEARRRDKFRTVMPGGESYETASPRAARAAGVLRATPGPVLVVAHEMIGRLLRLHLLGLTPQEALALDHPQDALYRVTPGPTLWLSRAGGEFQPLDP</sequence>
<feature type="binding site" evidence="4">
    <location>
        <begin position="7"/>
        <end position="14"/>
    </location>
    <ligand>
        <name>substrate</name>
    </ligand>
</feature>
<feature type="active site" description="Proton donor/acceptor" evidence="3">
    <location>
        <position position="81"/>
    </location>
</feature>
<organism evidence="5 6">
    <name type="scientific">Deinococcus xianganensis</name>
    <dbReference type="NCBI Taxonomy" id="1507289"/>
    <lineage>
        <taxon>Bacteria</taxon>
        <taxon>Thermotogati</taxon>
        <taxon>Deinococcota</taxon>
        <taxon>Deinococci</taxon>
        <taxon>Deinococcales</taxon>
        <taxon>Deinococcaceae</taxon>
        <taxon>Deinococcus</taxon>
    </lineage>
</organism>
<dbReference type="InterPro" id="IPR029033">
    <property type="entry name" value="His_PPase_superfam"/>
</dbReference>
<feature type="binding site" evidence="4">
    <location>
        <position position="57"/>
    </location>
    <ligand>
        <name>substrate</name>
    </ligand>
</feature>
<dbReference type="InterPro" id="IPR050275">
    <property type="entry name" value="PGM_Phosphatase"/>
</dbReference>
<name>A0A6I4YQR6_9DEIO</name>
<evidence type="ECO:0000256" key="1">
    <source>
        <dbReference type="ARBA" id="ARBA00023152"/>
    </source>
</evidence>
<gene>
    <name evidence="5" type="ORF">GLX28_07535</name>
</gene>
<dbReference type="SUPFAM" id="SSF53254">
    <property type="entry name" value="Phosphoglycerate mutase-like"/>
    <property type="match status" value="1"/>
</dbReference>
<dbReference type="RefSeq" id="WP_160978207.1">
    <property type="nucleotide sequence ID" value="NZ_WVHK01000020.1"/>
</dbReference>
<dbReference type="Gene3D" id="3.40.50.1240">
    <property type="entry name" value="Phosphoglycerate mutase-like"/>
    <property type="match status" value="1"/>
</dbReference>
<comment type="caution">
    <text evidence="5">The sequence shown here is derived from an EMBL/GenBank/DDBJ whole genome shotgun (WGS) entry which is preliminary data.</text>
</comment>
<keyword evidence="1" id="KW-0324">Glycolysis</keyword>
<dbReference type="InterPro" id="IPR001345">
    <property type="entry name" value="PG/BPGM_mutase_AS"/>
</dbReference>
<evidence type="ECO:0000313" key="5">
    <source>
        <dbReference type="EMBL" id="MXV19483.1"/>
    </source>
</evidence>
<protein>
    <submittedName>
        <fullName evidence="5">Histidine phosphatase family protein</fullName>
    </submittedName>
</protein>
<dbReference type="EMBL" id="WVHK01000020">
    <property type="protein sequence ID" value="MXV19483.1"/>
    <property type="molecule type" value="Genomic_DNA"/>
</dbReference>
<accession>A0A6I4YQR6</accession>
<dbReference type="Proteomes" id="UP000430519">
    <property type="component" value="Unassembled WGS sequence"/>
</dbReference>
<dbReference type="CDD" id="cd07067">
    <property type="entry name" value="HP_PGM_like"/>
    <property type="match status" value="1"/>
</dbReference>
<dbReference type="PANTHER" id="PTHR48100:SF1">
    <property type="entry name" value="HISTIDINE PHOSPHATASE FAMILY PROTEIN-RELATED"/>
    <property type="match status" value="1"/>
</dbReference>
<evidence type="ECO:0000256" key="2">
    <source>
        <dbReference type="ARBA" id="ARBA00023235"/>
    </source>
</evidence>
<keyword evidence="6" id="KW-1185">Reference proteome</keyword>
<proteinExistence type="predicted"/>
<dbReference type="GO" id="GO:0005737">
    <property type="term" value="C:cytoplasm"/>
    <property type="evidence" value="ECO:0007669"/>
    <property type="project" value="TreeGrafter"/>
</dbReference>
<reference evidence="5 6" key="1">
    <citation type="submission" date="2019-11" db="EMBL/GenBank/DDBJ databases">
        <title>Genome sequence of Deinococcus xianganensis Y35, AI-2 producing algicidal bacterium, isolated from lake water.</title>
        <authorList>
            <person name="Li Y."/>
        </authorList>
    </citation>
    <scope>NUCLEOTIDE SEQUENCE [LARGE SCALE GENOMIC DNA]</scope>
    <source>
        <strain evidence="5 6">Y35</strain>
    </source>
</reference>
<dbReference type="GO" id="GO:0016791">
    <property type="term" value="F:phosphatase activity"/>
    <property type="evidence" value="ECO:0007669"/>
    <property type="project" value="TreeGrafter"/>
</dbReference>
<evidence type="ECO:0000256" key="3">
    <source>
        <dbReference type="PIRSR" id="PIRSR613078-1"/>
    </source>
</evidence>